<sequence length="682" mass="76693">MKLSETKLELLAPAGRWEALTAVIEAGADAVYIGGKRFNMRLHRSDFNFTDEQIAEAVRYAHANEAKLYVTVNNLLGNDELNEIAHFLTYLQEIQVDAVIVQDLGVLHLIRKTGISIPVHISTMMNIHNVESALTLKELGVSRIVTSRDISLAQVKEIQEKTGIEVEYFIHGDLCVSQSGQCYSSGVLFGKSANRGECMKPCRWHYTLVESASGQPIGDLPSGHLLAMKDMCLLRHIPDLVHAGICSLKIEGRMRHADLLREIVGVYREAIDAYRDNPAAYYMNFAAYEKLYNHRVREFTTSMAFTPASASLVDISGSREPLFLSRAAKETSLTKEDIYHDPFESLSTKNTGKEKMMNFRMLRLRAVKPLLSVKISSLNALKAALDAGADRIYMSGEVSPLKKEFWTKALYREACNRVHDAGKTIGMATPRINTSREIADMTWLFEQAASLPVDYVLVHNLGAMRLAREFELKILADYSFNALNVRALKLLKELGISGATASLECSYSHLKQLSDYASLPLECVVHGPVPGMILEHCIPAMVISKSHKKEHCRQVCQYMGYSLRDERGEVRPIEIDQYCRNHLLLARDICLLPYLQSFIQTGVKVFRIEAQYYEDSLVKTLVGLYHKYLSIYAEYPDISLPIQESEWDMLTENSPREFNLGGYGQDITHSKSTAAVMKSIRG</sequence>
<evidence type="ECO:0000313" key="1">
    <source>
        <dbReference type="EMBL" id="KKO20393.1"/>
    </source>
</evidence>
<proteinExistence type="predicted"/>
<dbReference type="InterPro" id="IPR001539">
    <property type="entry name" value="Peptidase_U32"/>
</dbReference>
<dbReference type="EMBL" id="LAQJ01000107">
    <property type="protein sequence ID" value="KKO20393.1"/>
    <property type="molecule type" value="Genomic_DNA"/>
</dbReference>
<keyword evidence="2" id="KW-1185">Reference proteome</keyword>
<dbReference type="PANTHER" id="PTHR30217">
    <property type="entry name" value="PEPTIDASE U32 FAMILY"/>
    <property type="match status" value="1"/>
</dbReference>
<accession>A0A0M2UWE8</accession>
<gene>
    <name evidence="1" type="ORF">BROFUL_00884</name>
</gene>
<protein>
    <submittedName>
        <fullName evidence="1">Peptidase</fullName>
    </submittedName>
</protein>
<comment type="caution">
    <text evidence="1">The sequence shown here is derived from an EMBL/GenBank/DDBJ whole genome shotgun (WGS) entry which is preliminary data.</text>
</comment>
<name>A0A0M2UWE8_9BACT</name>
<organism evidence="1 2">
    <name type="scientific">Candidatus Brocadia fulgida</name>
    <dbReference type="NCBI Taxonomy" id="380242"/>
    <lineage>
        <taxon>Bacteria</taxon>
        <taxon>Pseudomonadati</taxon>
        <taxon>Planctomycetota</taxon>
        <taxon>Candidatus Brocadiia</taxon>
        <taxon>Candidatus Brocadiales</taxon>
        <taxon>Candidatus Brocadiaceae</taxon>
        <taxon>Candidatus Brocadia</taxon>
    </lineage>
</organism>
<evidence type="ECO:0000313" key="2">
    <source>
        <dbReference type="Proteomes" id="UP000034954"/>
    </source>
</evidence>
<reference evidence="1 2" key="1">
    <citation type="journal article" date="2013" name="BMC Microbiol.">
        <title>Identification of the type II cytochrome c maturation pathway in anammox bacteria by comparative genomics.</title>
        <authorList>
            <person name="Ferousi C."/>
            <person name="Speth D.R."/>
            <person name="Reimann J."/>
            <person name="Op den Camp H.J."/>
            <person name="Allen J.W."/>
            <person name="Keltjens J.T."/>
            <person name="Jetten M.S."/>
        </authorList>
    </citation>
    <scope>NUCLEOTIDE SEQUENCE [LARGE SCALE GENOMIC DNA]</scope>
    <source>
        <strain evidence="1">RU1</strain>
    </source>
</reference>
<dbReference type="Pfam" id="PF01136">
    <property type="entry name" value="Peptidase_U32"/>
    <property type="match status" value="2"/>
</dbReference>
<dbReference type="PANTHER" id="PTHR30217:SF10">
    <property type="entry name" value="23S RRNA 5-HYDROXYCYTIDINE C2501 SYNTHASE"/>
    <property type="match status" value="1"/>
</dbReference>
<dbReference type="AlphaFoldDB" id="A0A0M2UWE8"/>
<dbReference type="InterPro" id="IPR051454">
    <property type="entry name" value="RNA/ubiquinone_mod_enzymes"/>
</dbReference>
<dbReference type="Proteomes" id="UP000034954">
    <property type="component" value="Unassembled WGS sequence"/>
</dbReference>